<accession>A0A3B1C4A1</accession>
<protein>
    <recommendedName>
        <fullName evidence="1">PilZ domain-containing protein</fullName>
    </recommendedName>
</protein>
<organism evidence="2">
    <name type="scientific">hydrothermal vent metagenome</name>
    <dbReference type="NCBI Taxonomy" id="652676"/>
    <lineage>
        <taxon>unclassified sequences</taxon>
        <taxon>metagenomes</taxon>
        <taxon>ecological metagenomes</taxon>
    </lineage>
</organism>
<dbReference type="AlphaFoldDB" id="A0A3B1C4A1"/>
<dbReference type="InterPro" id="IPR009875">
    <property type="entry name" value="PilZ_domain"/>
</dbReference>
<gene>
    <name evidence="2" type="ORF">MNBD_NITROSPINAE02-677</name>
</gene>
<dbReference type="GO" id="GO:0035438">
    <property type="term" value="F:cyclic-di-GMP binding"/>
    <property type="evidence" value="ECO:0007669"/>
    <property type="project" value="InterPro"/>
</dbReference>
<evidence type="ECO:0000259" key="1">
    <source>
        <dbReference type="Pfam" id="PF07238"/>
    </source>
</evidence>
<sequence>MSDSDKKSSAREFFRLGMKMPIKYRFAKKIERGKYQVSKSFNGLGVEFGGGGLSFNAGKHLPIGTLTLLEMTFPFSRTPVMATGEVVHREYAEHKGKKASHLGIRFLLIDDNERDKMVAFLISRGKTAP</sequence>
<dbReference type="Gene3D" id="2.40.10.220">
    <property type="entry name" value="predicted glycosyltransferase like domains"/>
    <property type="match status" value="1"/>
</dbReference>
<feature type="domain" description="PilZ" evidence="1">
    <location>
        <begin position="11"/>
        <end position="122"/>
    </location>
</feature>
<evidence type="ECO:0000313" key="2">
    <source>
        <dbReference type="EMBL" id="VAX25336.1"/>
    </source>
</evidence>
<name>A0A3B1C4A1_9ZZZZ</name>
<proteinExistence type="predicted"/>
<dbReference type="EMBL" id="UOGE01000105">
    <property type="protein sequence ID" value="VAX25336.1"/>
    <property type="molecule type" value="Genomic_DNA"/>
</dbReference>
<dbReference type="Pfam" id="PF07238">
    <property type="entry name" value="PilZ"/>
    <property type="match status" value="1"/>
</dbReference>
<reference evidence="2" key="1">
    <citation type="submission" date="2018-06" db="EMBL/GenBank/DDBJ databases">
        <authorList>
            <person name="Zhirakovskaya E."/>
        </authorList>
    </citation>
    <scope>NUCLEOTIDE SEQUENCE</scope>
</reference>